<evidence type="ECO:0000313" key="6">
    <source>
        <dbReference type="EMBL" id="KAF2655460.1"/>
    </source>
</evidence>
<dbReference type="EMBL" id="MU004349">
    <property type="protein sequence ID" value="KAF2655460.1"/>
    <property type="molecule type" value="Genomic_DNA"/>
</dbReference>
<dbReference type="GO" id="GO:0008270">
    <property type="term" value="F:zinc ion binding"/>
    <property type="evidence" value="ECO:0007669"/>
    <property type="project" value="UniProtKB-KW"/>
</dbReference>
<accession>A0A6A6T6S9</accession>
<evidence type="ECO:0000259" key="5">
    <source>
        <dbReference type="PROSITE" id="PS50089"/>
    </source>
</evidence>
<dbReference type="GO" id="GO:0097602">
    <property type="term" value="F:cullin family protein binding"/>
    <property type="evidence" value="ECO:0007669"/>
    <property type="project" value="InterPro"/>
</dbReference>
<dbReference type="GO" id="GO:0061630">
    <property type="term" value="F:ubiquitin protein ligase activity"/>
    <property type="evidence" value="ECO:0007669"/>
    <property type="project" value="InterPro"/>
</dbReference>
<keyword evidence="3" id="KW-0498">Mitosis</keyword>
<evidence type="ECO:0000256" key="2">
    <source>
        <dbReference type="ARBA" id="ARBA00022618"/>
    </source>
</evidence>
<dbReference type="AlphaFoldDB" id="A0A6A6T6S9"/>
<evidence type="ECO:0000256" key="3">
    <source>
        <dbReference type="ARBA" id="ARBA00022776"/>
    </source>
</evidence>
<evidence type="ECO:0000256" key="4">
    <source>
        <dbReference type="PROSITE-ProRule" id="PRU00175"/>
    </source>
</evidence>
<dbReference type="SUPFAM" id="SSF57850">
    <property type="entry name" value="RING/U-box"/>
    <property type="match status" value="1"/>
</dbReference>
<reference evidence="6" key="1">
    <citation type="journal article" date="2020" name="Stud. Mycol.">
        <title>101 Dothideomycetes genomes: a test case for predicting lifestyles and emergence of pathogens.</title>
        <authorList>
            <person name="Haridas S."/>
            <person name="Albert R."/>
            <person name="Binder M."/>
            <person name="Bloem J."/>
            <person name="Labutti K."/>
            <person name="Salamov A."/>
            <person name="Andreopoulos B."/>
            <person name="Baker S."/>
            <person name="Barry K."/>
            <person name="Bills G."/>
            <person name="Bluhm B."/>
            <person name="Cannon C."/>
            <person name="Castanera R."/>
            <person name="Culley D."/>
            <person name="Daum C."/>
            <person name="Ezra D."/>
            <person name="Gonzalez J."/>
            <person name="Henrissat B."/>
            <person name="Kuo A."/>
            <person name="Liang C."/>
            <person name="Lipzen A."/>
            <person name="Lutzoni F."/>
            <person name="Magnuson J."/>
            <person name="Mondo S."/>
            <person name="Nolan M."/>
            <person name="Ohm R."/>
            <person name="Pangilinan J."/>
            <person name="Park H.-J."/>
            <person name="Ramirez L."/>
            <person name="Alfaro M."/>
            <person name="Sun H."/>
            <person name="Tritt A."/>
            <person name="Yoshinaga Y."/>
            <person name="Zwiers L.-H."/>
            <person name="Turgeon B."/>
            <person name="Goodwin S."/>
            <person name="Spatafora J."/>
            <person name="Crous P."/>
            <person name="Grigoriev I."/>
        </authorList>
    </citation>
    <scope>NUCLEOTIDE SEQUENCE</scope>
    <source>
        <strain evidence="6">CBS 122681</strain>
    </source>
</reference>
<keyword evidence="7" id="KW-1185">Reference proteome</keyword>
<sequence>MVPTYDSVHDFLCEGLETLQCSICFDNKPPDACCRDDEDLVRINACSDYFHRVCLRIWVEDKAKNTCPYCRKTLYIIEDATDELFEAAHDIYHLIQNVLNRLEGFTYGDLEGVREYLHSETLNAIRMLDGLIRDEYDEMNDLADLLQQNATNSSESED</sequence>
<organism evidence="6 7">
    <name type="scientific">Lophiostoma macrostomum CBS 122681</name>
    <dbReference type="NCBI Taxonomy" id="1314788"/>
    <lineage>
        <taxon>Eukaryota</taxon>
        <taxon>Fungi</taxon>
        <taxon>Dikarya</taxon>
        <taxon>Ascomycota</taxon>
        <taxon>Pezizomycotina</taxon>
        <taxon>Dothideomycetes</taxon>
        <taxon>Pleosporomycetidae</taxon>
        <taxon>Pleosporales</taxon>
        <taxon>Lophiostomataceae</taxon>
        <taxon>Lophiostoma</taxon>
    </lineage>
</organism>
<dbReference type="PROSITE" id="PS50089">
    <property type="entry name" value="ZF_RING_2"/>
    <property type="match status" value="1"/>
</dbReference>
<evidence type="ECO:0000256" key="1">
    <source>
        <dbReference type="ARBA" id="ARBA00013928"/>
    </source>
</evidence>
<evidence type="ECO:0000313" key="7">
    <source>
        <dbReference type="Proteomes" id="UP000799324"/>
    </source>
</evidence>
<dbReference type="GO" id="GO:0005680">
    <property type="term" value="C:anaphase-promoting complex"/>
    <property type="evidence" value="ECO:0007669"/>
    <property type="project" value="InterPro"/>
</dbReference>
<keyword evidence="4" id="KW-0479">Metal-binding</keyword>
<dbReference type="OrthoDB" id="3781146at2759"/>
<dbReference type="InterPro" id="IPR024991">
    <property type="entry name" value="RING-H2_APC11"/>
</dbReference>
<name>A0A6A6T6S9_9PLEO</name>
<keyword evidence="4" id="KW-0862">Zinc</keyword>
<gene>
    <name evidence="6" type="ORF">K491DRAFT_428934</name>
</gene>
<dbReference type="Proteomes" id="UP000799324">
    <property type="component" value="Unassembled WGS sequence"/>
</dbReference>
<protein>
    <recommendedName>
        <fullName evidence="1">Anaphase-promoting complex subunit 11</fullName>
    </recommendedName>
</protein>
<dbReference type="InterPro" id="IPR001841">
    <property type="entry name" value="Znf_RING"/>
</dbReference>
<keyword evidence="2" id="KW-0132">Cell division</keyword>
<feature type="domain" description="RING-type" evidence="5">
    <location>
        <begin position="21"/>
        <end position="71"/>
    </location>
</feature>
<dbReference type="GO" id="GO:0051301">
    <property type="term" value="P:cell division"/>
    <property type="evidence" value="ECO:0007669"/>
    <property type="project" value="UniProtKB-KW"/>
</dbReference>
<dbReference type="Gene3D" id="3.30.40.10">
    <property type="entry name" value="Zinc/RING finger domain, C3HC4 (zinc finger)"/>
    <property type="match status" value="1"/>
</dbReference>
<proteinExistence type="predicted"/>
<dbReference type="Pfam" id="PF12861">
    <property type="entry name" value="zf-ANAPC11"/>
    <property type="match status" value="1"/>
</dbReference>
<keyword evidence="3" id="KW-0131">Cell cycle</keyword>
<keyword evidence="4" id="KW-0863">Zinc-finger</keyword>
<dbReference type="InterPro" id="IPR013083">
    <property type="entry name" value="Znf_RING/FYVE/PHD"/>
</dbReference>
<dbReference type="GO" id="GO:0031145">
    <property type="term" value="P:anaphase-promoting complex-dependent catabolic process"/>
    <property type="evidence" value="ECO:0007669"/>
    <property type="project" value="InterPro"/>
</dbReference>